<proteinExistence type="predicted"/>
<reference evidence="2" key="1">
    <citation type="journal article" date="2023" name="Hortic. Res.">
        <title>A chromosome-level phased genome enabling allele-level studies in sweet orange: a case study on citrus Huanglongbing tolerance.</title>
        <authorList>
            <person name="Wu B."/>
            <person name="Yu Q."/>
            <person name="Deng Z."/>
            <person name="Duan Y."/>
            <person name="Luo F."/>
            <person name="Gmitter F. Jr."/>
        </authorList>
    </citation>
    <scope>NUCLEOTIDE SEQUENCE [LARGE SCALE GENOMIC DNA]</scope>
    <source>
        <strain evidence="2">cv. Valencia</strain>
    </source>
</reference>
<keyword evidence="2" id="KW-1185">Reference proteome</keyword>
<gene>
    <name evidence="1" type="ORF">KPL71_017142</name>
</gene>
<comment type="caution">
    <text evidence="1">The sequence shown here is derived from an EMBL/GenBank/DDBJ whole genome shotgun (WGS) entry which is preliminary data.</text>
</comment>
<dbReference type="Proteomes" id="UP000829398">
    <property type="component" value="Chromosome 6"/>
</dbReference>
<organism evidence="1 2">
    <name type="scientific">Citrus sinensis</name>
    <name type="common">Sweet orange</name>
    <name type="synonym">Citrus aurantium var. sinensis</name>
    <dbReference type="NCBI Taxonomy" id="2711"/>
    <lineage>
        <taxon>Eukaryota</taxon>
        <taxon>Viridiplantae</taxon>
        <taxon>Streptophyta</taxon>
        <taxon>Embryophyta</taxon>
        <taxon>Tracheophyta</taxon>
        <taxon>Spermatophyta</taxon>
        <taxon>Magnoliopsida</taxon>
        <taxon>eudicotyledons</taxon>
        <taxon>Gunneridae</taxon>
        <taxon>Pentapetalae</taxon>
        <taxon>rosids</taxon>
        <taxon>malvids</taxon>
        <taxon>Sapindales</taxon>
        <taxon>Rutaceae</taxon>
        <taxon>Aurantioideae</taxon>
        <taxon>Citrus</taxon>
    </lineage>
</organism>
<dbReference type="EMBL" id="CM039175">
    <property type="protein sequence ID" value="KAH9733810.1"/>
    <property type="molecule type" value="Genomic_DNA"/>
</dbReference>
<sequence length="106" mass="12222">MWLEGEKFTRMQQHIGPKYASPLGILQDLDEATNLPYNEKLFSSRGNSSLFSIGPSILVIAIILSYSIIPFSYNLVLADLNIGIFFMDCHFKYCPYWTFYLRISVK</sequence>
<evidence type="ECO:0000313" key="1">
    <source>
        <dbReference type="EMBL" id="KAH9733810.1"/>
    </source>
</evidence>
<name>A0ACB8JPS9_CITSI</name>
<evidence type="ECO:0000313" key="2">
    <source>
        <dbReference type="Proteomes" id="UP000829398"/>
    </source>
</evidence>
<protein>
    <submittedName>
        <fullName evidence="1">Uncharacterized protein</fullName>
    </submittedName>
</protein>
<accession>A0ACB8JPS9</accession>